<keyword evidence="2" id="KW-0808">Transferase</keyword>
<dbReference type="PANTHER" id="PTHR43179">
    <property type="entry name" value="RHAMNOSYLTRANSFERASE WBBL"/>
    <property type="match status" value="1"/>
</dbReference>
<protein>
    <submittedName>
        <fullName evidence="2">Glycosyltransferase family 2 protein</fullName>
    </submittedName>
</protein>
<dbReference type="Proteomes" id="UP000267844">
    <property type="component" value="Unassembled WGS sequence"/>
</dbReference>
<dbReference type="InterPro" id="IPR001173">
    <property type="entry name" value="Glyco_trans_2-like"/>
</dbReference>
<name>A0A3R8SMG2_9FLAO</name>
<accession>A0A3R8SMG2</accession>
<reference evidence="2 3" key="1">
    <citation type="submission" date="2018-10" db="EMBL/GenBank/DDBJ databases">
        <title>Transmission dynamics of multidrug resistant bacteria on intensive care unit surfaces.</title>
        <authorList>
            <person name="D'Souza A.W."/>
            <person name="Potter R.F."/>
            <person name="Wallace M."/>
            <person name="Shupe A."/>
            <person name="Patel S."/>
            <person name="Sun S."/>
            <person name="Gul D."/>
            <person name="Kwon J.H."/>
            <person name="Andleeb S."/>
            <person name="Burnham C.-A.D."/>
            <person name="Dantas G."/>
        </authorList>
    </citation>
    <scope>NUCLEOTIDE SEQUENCE [LARGE SCALE GENOMIC DNA]</scope>
    <source>
        <strain evidence="2 3">WF_348</strain>
    </source>
</reference>
<dbReference type="PANTHER" id="PTHR43179:SF7">
    <property type="entry name" value="RHAMNOSYLTRANSFERASE WBBL"/>
    <property type="match status" value="1"/>
</dbReference>
<dbReference type="AlphaFoldDB" id="A0A3R8SMG2"/>
<dbReference type="Gene3D" id="3.90.550.10">
    <property type="entry name" value="Spore Coat Polysaccharide Biosynthesis Protein SpsA, Chain A"/>
    <property type="match status" value="1"/>
</dbReference>
<dbReference type="CDD" id="cd04186">
    <property type="entry name" value="GT_2_like_c"/>
    <property type="match status" value="1"/>
</dbReference>
<dbReference type="InterPro" id="IPR029044">
    <property type="entry name" value="Nucleotide-diphossugar_trans"/>
</dbReference>
<gene>
    <name evidence="2" type="ORF">EGI89_05200</name>
</gene>
<evidence type="ECO:0000313" key="2">
    <source>
        <dbReference type="EMBL" id="RRT92660.1"/>
    </source>
</evidence>
<feature type="domain" description="Glycosyltransferase 2-like" evidence="1">
    <location>
        <begin position="6"/>
        <end position="128"/>
    </location>
</feature>
<evidence type="ECO:0000259" key="1">
    <source>
        <dbReference type="Pfam" id="PF00535"/>
    </source>
</evidence>
<comment type="caution">
    <text evidence="2">The sequence shown here is derived from an EMBL/GenBank/DDBJ whole genome shotgun (WGS) entry which is preliminary data.</text>
</comment>
<sequence>MKVCSIIVTFNGLRNNWIKRCLESLLTSTIKTEIIVIDNNSSDNTVKFIKEFFPSIHVIENKINLGFGQANNLGFKFGLNLACNYFFLLNQDATVYNDSIEKLIKTHINNLNYGILSPIHLNGNGTNLEFFFKSLINNSNTKDYINDLVLNKNKNCLYEINFINAACWLIPLNTLIQVGGFNPSFFHYGEDDNYCHRTRFKNLKIGLVTNAYITHDTDDRPKSIYETKLNIKKRKILAEYSNPLVQNDIHKLRFETRNKLIKSFILYNKYTFNYYKNLYQFINNNYKTINKNLSLSKENNKYIFL</sequence>
<dbReference type="RefSeq" id="WP_125349405.1">
    <property type="nucleotide sequence ID" value="NZ_RHPN01000007.1"/>
</dbReference>
<proteinExistence type="predicted"/>
<evidence type="ECO:0000313" key="3">
    <source>
        <dbReference type="Proteomes" id="UP000267844"/>
    </source>
</evidence>
<dbReference type="EMBL" id="RHPO01000007">
    <property type="protein sequence ID" value="RRT92660.1"/>
    <property type="molecule type" value="Genomic_DNA"/>
</dbReference>
<organism evidence="2 3">
    <name type="scientific">Empedobacter falsenii</name>
    <dbReference type="NCBI Taxonomy" id="343874"/>
    <lineage>
        <taxon>Bacteria</taxon>
        <taxon>Pseudomonadati</taxon>
        <taxon>Bacteroidota</taxon>
        <taxon>Flavobacteriia</taxon>
        <taxon>Flavobacteriales</taxon>
        <taxon>Weeksellaceae</taxon>
        <taxon>Empedobacter</taxon>
    </lineage>
</organism>
<dbReference type="Pfam" id="PF00535">
    <property type="entry name" value="Glycos_transf_2"/>
    <property type="match status" value="1"/>
</dbReference>
<dbReference type="SUPFAM" id="SSF53448">
    <property type="entry name" value="Nucleotide-diphospho-sugar transferases"/>
    <property type="match status" value="1"/>
</dbReference>
<dbReference type="GO" id="GO:0016740">
    <property type="term" value="F:transferase activity"/>
    <property type="evidence" value="ECO:0007669"/>
    <property type="project" value="UniProtKB-KW"/>
</dbReference>